<feature type="compositionally biased region" description="Basic residues" evidence="1">
    <location>
        <begin position="189"/>
        <end position="199"/>
    </location>
</feature>
<dbReference type="InterPro" id="IPR032466">
    <property type="entry name" value="Metal_Hydrolase"/>
</dbReference>
<organism evidence="3 4">
    <name type="scientific">Nocardioides caeni</name>
    <dbReference type="NCBI Taxonomy" id="574700"/>
    <lineage>
        <taxon>Bacteria</taxon>
        <taxon>Bacillati</taxon>
        <taxon>Actinomycetota</taxon>
        <taxon>Actinomycetes</taxon>
        <taxon>Propionibacteriales</taxon>
        <taxon>Nocardioidaceae</taxon>
        <taxon>Nocardioides</taxon>
    </lineage>
</organism>
<reference evidence="3 4" key="1">
    <citation type="journal article" date="2009" name="Int. J. Syst. Evol. Microbiol.">
        <title>Nocardioides caeni sp. nov., isolated from wastewater.</title>
        <authorList>
            <person name="Yoon J.H."/>
            <person name="Kang S.J."/>
            <person name="Park S."/>
            <person name="Kim W."/>
            <person name="Oh T.K."/>
        </authorList>
    </citation>
    <scope>NUCLEOTIDE SEQUENCE [LARGE SCALE GENOMIC DNA]</scope>
    <source>
        <strain evidence="3 4">DSM 23134</strain>
    </source>
</reference>
<name>A0A4S8NLH2_9ACTN</name>
<dbReference type="InterPro" id="IPR006680">
    <property type="entry name" value="Amidohydro-rel"/>
</dbReference>
<feature type="compositionally biased region" description="Low complexity" evidence="1">
    <location>
        <begin position="86"/>
        <end position="115"/>
    </location>
</feature>
<protein>
    <recommendedName>
        <fullName evidence="2">Amidohydrolase-related domain-containing protein</fullName>
    </recommendedName>
</protein>
<dbReference type="GO" id="GO:0016810">
    <property type="term" value="F:hydrolase activity, acting on carbon-nitrogen (but not peptide) bonds"/>
    <property type="evidence" value="ECO:0007669"/>
    <property type="project" value="InterPro"/>
</dbReference>
<dbReference type="Gene3D" id="3.20.20.140">
    <property type="entry name" value="Metal-dependent hydrolases"/>
    <property type="match status" value="1"/>
</dbReference>
<dbReference type="Proteomes" id="UP000307087">
    <property type="component" value="Unassembled WGS sequence"/>
</dbReference>
<dbReference type="Gene3D" id="2.30.40.10">
    <property type="entry name" value="Urease, subunit C, domain 1"/>
    <property type="match status" value="1"/>
</dbReference>
<evidence type="ECO:0000313" key="3">
    <source>
        <dbReference type="EMBL" id="THV17718.1"/>
    </source>
</evidence>
<evidence type="ECO:0000259" key="2">
    <source>
        <dbReference type="Pfam" id="PF01979"/>
    </source>
</evidence>
<dbReference type="InterPro" id="IPR011059">
    <property type="entry name" value="Metal-dep_hydrolase_composite"/>
</dbReference>
<dbReference type="Pfam" id="PF01979">
    <property type="entry name" value="Amidohydro_1"/>
    <property type="match status" value="1"/>
</dbReference>
<dbReference type="SUPFAM" id="SSF51338">
    <property type="entry name" value="Composite domain of metallo-dependent hydrolases"/>
    <property type="match status" value="1"/>
</dbReference>
<dbReference type="PANTHER" id="PTHR43135">
    <property type="entry name" value="ALPHA-D-RIBOSE 1-METHYLPHOSPHONATE 5-TRIPHOSPHATE DIPHOSPHATASE"/>
    <property type="match status" value="1"/>
</dbReference>
<dbReference type="SUPFAM" id="SSF51556">
    <property type="entry name" value="Metallo-dependent hydrolases"/>
    <property type="match status" value="1"/>
</dbReference>
<keyword evidence="4" id="KW-1185">Reference proteome</keyword>
<dbReference type="PANTHER" id="PTHR43135:SF4">
    <property type="entry name" value="AMIDOHYDROLASE-RELATED DOMAIN-CONTAINING PROTEIN"/>
    <property type="match status" value="1"/>
</dbReference>
<feature type="compositionally biased region" description="Low complexity" evidence="1">
    <location>
        <begin position="1"/>
        <end position="49"/>
    </location>
</feature>
<feature type="compositionally biased region" description="Basic residues" evidence="1">
    <location>
        <begin position="153"/>
        <end position="166"/>
    </location>
</feature>
<sequence>MRRCPARCAPRASRAPTSTATSRRSTVATARSLPAPPARGRATRASTSGWAPTSSSARAAGGSPCTPAQPGRSAPPGQVGSRDPADAASTSRSTAPSSSPSSSPSGSSATSPLPAERADEVHPGRRRRQRRRRAPRRVVEGPPGSRGPAPRAAARRRCRVRRRRTRAGGAGQGRGPGRARCPRHDRARGQGRRRRHRRAGAQGGRGRPPDRGRDRGPGPRRPRPRCRCDDALADLAAVAPLIRVRPGTVGWVSALRFSGPVLPDGEVRDVYVVDGRVTYERPAGLTGAETAGEGWILPGLVDAHNHLGLEDGGAVDDAEIERTAILDRDNGVLLTRDCGSPADTRWVQDREDLPRLIRCGRHVARTQRYLKGYGHEVEPDGLVDVVAEQARAGDGWVKLVGDWISRDEGDLAPSFPGDAVAAAIGVAHSLGAKVTAHCFGEESIAPLLDAGIDCIEHGTGLTATHIDQMVAGGVALVPTVLQTSKFPGFADAGRAKFPDYAATMEQLFARRREVLMSAHEAGVALYVGSDGGGSQRHGVLHEEIRAMADMGLSNEYVVGAASWRGRAWLGWNPGLDEGDPADFVVYPRNPVEDLSVLLEPSRVVLRGRVVA</sequence>
<feature type="compositionally biased region" description="Basic and acidic residues" evidence="1">
    <location>
        <begin position="207"/>
        <end position="217"/>
    </location>
</feature>
<dbReference type="OrthoDB" id="3451205at2"/>
<comment type="caution">
    <text evidence="3">The sequence shown here is derived from an EMBL/GenBank/DDBJ whole genome shotgun (WGS) entry which is preliminary data.</text>
</comment>
<evidence type="ECO:0000313" key="4">
    <source>
        <dbReference type="Proteomes" id="UP000307087"/>
    </source>
</evidence>
<feature type="compositionally biased region" description="Low complexity" evidence="1">
    <location>
        <begin position="141"/>
        <end position="152"/>
    </location>
</feature>
<accession>A0A4S8NLH2</accession>
<evidence type="ECO:0000256" key="1">
    <source>
        <dbReference type="SAM" id="MobiDB-lite"/>
    </source>
</evidence>
<feature type="compositionally biased region" description="Basic residues" evidence="1">
    <location>
        <begin position="124"/>
        <end position="136"/>
    </location>
</feature>
<proteinExistence type="predicted"/>
<feature type="region of interest" description="Disordered" evidence="1">
    <location>
        <begin position="1"/>
        <end position="227"/>
    </location>
</feature>
<dbReference type="InterPro" id="IPR051781">
    <property type="entry name" value="Metallo-dep_Hydrolase"/>
</dbReference>
<dbReference type="EMBL" id="STGW01000002">
    <property type="protein sequence ID" value="THV17718.1"/>
    <property type="molecule type" value="Genomic_DNA"/>
</dbReference>
<feature type="domain" description="Amidohydrolase-related" evidence="2">
    <location>
        <begin position="412"/>
        <end position="610"/>
    </location>
</feature>
<dbReference type="AlphaFoldDB" id="A0A4S8NLH2"/>
<gene>
    <name evidence="3" type="ORF">E9934_04390</name>
</gene>